<feature type="site" description="Histone H3K4me3 binding" evidence="7">
    <location>
        <position position="56"/>
    </location>
</feature>
<dbReference type="InParanoid" id="A0A1V9XH04"/>
<evidence type="ECO:0000313" key="12">
    <source>
        <dbReference type="EMBL" id="OQR72716.1"/>
    </source>
</evidence>
<feature type="binding site" evidence="8">
    <location>
        <position position="74"/>
    </location>
    <ligand>
        <name>Zn(2+)</name>
        <dbReference type="ChEBI" id="CHEBI:29105"/>
        <label>2</label>
    </ligand>
</feature>
<feature type="binding site" evidence="8">
    <location>
        <position position="52"/>
    </location>
    <ligand>
        <name>Zn(2+)</name>
        <dbReference type="ChEBI" id="CHEBI:29105"/>
        <label>2</label>
    </ligand>
</feature>
<evidence type="ECO:0000256" key="4">
    <source>
        <dbReference type="ARBA" id="ARBA00022771"/>
    </source>
</evidence>
<dbReference type="STRING" id="418985.A0A1V9XH04"/>
<evidence type="ECO:0000256" key="5">
    <source>
        <dbReference type="ARBA" id="ARBA00022833"/>
    </source>
</evidence>
<keyword evidence="13" id="KW-1185">Reference proteome</keyword>
<dbReference type="InterPro" id="IPR019786">
    <property type="entry name" value="Zinc_finger_PHD-type_CS"/>
</dbReference>
<keyword evidence="5 8" id="KW-0862">Zinc</keyword>
<evidence type="ECO:0000256" key="10">
    <source>
        <dbReference type="SAM" id="MobiDB-lite"/>
    </source>
</evidence>
<dbReference type="InterPro" id="IPR028651">
    <property type="entry name" value="ING_fam"/>
</dbReference>
<feature type="binding site" evidence="8">
    <location>
        <position position="34"/>
    </location>
    <ligand>
        <name>Zn(2+)</name>
        <dbReference type="ChEBI" id="CHEBI:29105"/>
        <label>1</label>
    </ligand>
</feature>
<proteinExistence type="inferred from homology"/>
<dbReference type="SUPFAM" id="SSF57903">
    <property type="entry name" value="FYVE/PHD zinc finger"/>
    <property type="match status" value="1"/>
</dbReference>
<feature type="site" description="Histone H3K4me3 binding" evidence="7">
    <location>
        <position position="48"/>
    </location>
</feature>
<dbReference type="InterPro" id="IPR019787">
    <property type="entry name" value="Znf_PHD-finger"/>
</dbReference>
<evidence type="ECO:0000256" key="8">
    <source>
        <dbReference type="PIRSR" id="PIRSR628651-51"/>
    </source>
</evidence>
<dbReference type="EMBL" id="MNPL01011182">
    <property type="protein sequence ID" value="OQR72716.1"/>
    <property type="molecule type" value="Genomic_DNA"/>
</dbReference>
<protein>
    <submittedName>
        <fullName evidence="12">Inhibitor of growth protein 3-like</fullName>
    </submittedName>
</protein>
<dbReference type="GO" id="GO:0008270">
    <property type="term" value="F:zinc ion binding"/>
    <property type="evidence" value="ECO:0007669"/>
    <property type="project" value="UniProtKB-KW"/>
</dbReference>
<dbReference type="Proteomes" id="UP000192247">
    <property type="component" value="Unassembled WGS sequence"/>
</dbReference>
<keyword evidence="3 8" id="KW-0479">Metal-binding</keyword>
<dbReference type="SMART" id="SM00249">
    <property type="entry name" value="PHD"/>
    <property type="match status" value="1"/>
</dbReference>
<comment type="similarity">
    <text evidence="2">Belongs to the ING family.</text>
</comment>
<keyword evidence="4 9" id="KW-0863">Zinc-finger</keyword>
<evidence type="ECO:0000259" key="11">
    <source>
        <dbReference type="PROSITE" id="PS50016"/>
    </source>
</evidence>
<reference evidence="12 13" key="1">
    <citation type="journal article" date="2017" name="Gigascience">
        <title>Draft genome of the honey bee ectoparasitic mite, Tropilaelaps mercedesae, is shaped by the parasitic life history.</title>
        <authorList>
            <person name="Dong X."/>
            <person name="Armstrong S.D."/>
            <person name="Xia D."/>
            <person name="Makepeace B.L."/>
            <person name="Darby A.C."/>
            <person name="Kadowaki T."/>
        </authorList>
    </citation>
    <scope>NUCLEOTIDE SEQUENCE [LARGE SCALE GENOMIC DNA]</scope>
    <source>
        <strain evidence="12">Wuxi-XJTLU</strain>
    </source>
</reference>
<feature type="site" description="Histone H3K4me3 binding" evidence="7">
    <location>
        <position position="44"/>
    </location>
</feature>
<comment type="subcellular location">
    <subcellularLocation>
        <location evidence="1">Nucleus</location>
    </subcellularLocation>
</comment>
<dbReference type="InterPro" id="IPR011011">
    <property type="entry name" value="Znf_FYVE_PHD"/>
</dbReference>
<feature type="binding site" evidence="8">
    <location>
        <position position="77"/>
    </location>
    <ligand>
        <name>Zn(2+)</name>
        <dbReference type="ChEBI" id="CHEBI:29105"/>
        <label>2</label>
    </ligand>
</feature>
<feature type="domain" description="PHD-type" evidence="11">
    <location>
        <begin position="31"/>
        <end position="80"/>
    </location>
</feature>
<keyword evidence="6" id="KW-0539">Nucleus</keyword>
<feature type="site" description="Histone H3K4me3 binding" evidence="7">
    <location>
        <position position="33"/>
    </location>
</feature>
<feature type="binding site" evidence="8">
    <location>
        <position position="61"/>
    </location>
    <ligand>
        <name>Zn(2+)</name>
        <dbReference type="ChEBI" id="CHEBI:29105"/>
        <label>1</label>
    </ligand>
</feature>
<dbReference type="FunFam" id="3.30.40.10:FF:000021">
    <property type="entry name" value="Inhibitor of growth 2b"/>
    <property type="match status" value="1"/>
</dbReference>
<dbReference type="InterPro" id="IPR001965">
    <property type="entry name" value="Znf_PHD"/>
</dbReference>
<dbReference type="Gene3D" id="3.30.40.10">
    <property type="entry name" value="Zinc/RING finger domain, C3HC4 (zinc finger)"/>
    <property type="match status" value="1"/>
</dbReference>
<dbReference type="AlphaFoldDB" id="A0A1V9XH04"/>
<dbReference type="PROSITE" id="PS50016">
    <property type="entry name" value="ZF_PHD_2"/>
    <property type="match status" value="1"/>
</dbReference>
<accession>A0A1V9XH04</accession>
<evidence type="ECO:0000256" key="3">
    <source>
        <dbReference type="ARBA" id="ARBA00022723"/>
    </source>
</evidence>
<dbReference type="GO" id="GO:0005634">
    <property type="term" value="C:nucleus"/>
    <property type="evidence" value="ECO:0007669"/>
    <property type="project" value="UniProtKB-SubCell"/>
</dbReference>
<evidence type="ECO:0000256" key="1">
    <source>
        <dbReference type="ARBA" id="ARBA00004123"/>
    </source>
</evidence>
<dbReference type="CDD" id="cd15584">
    <property type="entry name" value="PHD_ING1_2"/>
    <property type="match status" value="1"/>
</dbReference>
<dbReference type="OrthoDB" id="5411773at2759"/>
<name>A0A1V9XH04_9ACAR</name>
<feature type="region of interest" description="Disordered" evidence="10">
    <location>
        <begin position="1"/>
        <end position="27"/>
    </location>
</feature>
<gene>
    <name evidence="12" type="ORF">BIW11_10208</name>
</gene>
<feature type="binding site" evidence="8">
    <location>
        <position position="58"/>
    </location>
    <ligand>
        <name>Zn(2+)</name>
        <dbReference type="ChEBI" id="CHEBI:29105"/>
        <label>1</label>
    </ligand>
</feature>
<sequence length="89" mass="9977">FAGLAGQGKKRKSARQQEAVSPVDAIDPDEPTYCLCEQVSFGEMIGCDNEECAIEWFHFQCVALTTKPKGKWYCPRCRGDRSNQMKKAS</sequence>
<comment type="caution">
    <text evidence="12">The sequence shown here is derived from an EMBL/GenBank/DDBJ whole genome shotgun (WGS) entry which is preliminary data.</text>
</comment>
<evidence type="ECO:0000313" key="13">
    <source>
        <dbReference type="Proteomes" id="UP000192247"/>
    </source>
</evidence>
<dbReference type="InterPro" id="IPR028643">
    <property type="entry name" value="ING1_PHD_Znf"/>
</dbReference>
<evidence type="ECO:0000256" key="2">
    <source>
        <dbReference type="ARBA" id="ARBA00010210"/>
    </source>
</evidence>
<dbReference type="PROSITE" id="PS01359">
    <property type="entry name" value="ZF_PHD_1"/>
    <property type="match status" value="1"/>
</dbReference>
<evidence type="ECO:0000256" key="9">
    <source>
        <dbReference type="PROSITE-ProRule" id="PRU00146"/>
    </source>
</evidence>
<dbReference type="InterPro" id="IPR013083">
    <property type="entry name" value="Znf_RING/FYVE/PHD"/>
</dbReference>
<feature type="binding site" evidence="8">
    <location>
        <position position="47"/>
    </location>
    <ligand>
        <name>Zn(2+)</name>
        <dbReference type="ChEBI" id="CHEBI:29105"/>
        <label>2</label>
    </ligand>
</feature>
<dbReference type="PANTHER" id="PTHR10333:SF89">
    <property type="entry name" value="INHIBITOR OF GROWTH PROTEIN"/>
    <property type="match status" value="1"/>
</dbReference>
<evidence type="ECO:0000256" key="6">
    <source>
        <dbReference type="ARBA" id="ARBA00023242"/>
    </source>
</evidence>
<dbReference type="GO" id="GO:0045893">
    <property type="term" value="P:positive regulation of DNA-templated transcription"/>
    <property type="evidence" value="ECO:0007669"/>
    <property type="project" value="TreeGrafter"/>
</dbReference>
<dbReference type="PANTHER" id="PTHR10333">
    <property type="entry name" value="INHIBITOR OF GROWTH PROTEIN"/>
    <property type="match status" value="1"/>
</dbReference>
<organism evidence="12 13">
    <name type="scientific">Tropilaelaps mercedesae</name>
    <dbReference type="NCBI Taxonomy" id="418985"/>
    <lineage>
        <taxon>Eukaryota</taxon>
        <taxon>Metazoa</taxon>
        <taxon>Ecdysozoa</taxon>
        <taxon>Arthropoda</taxon>
        <taxon>Chelicerata</taxon>
        <taxon>Arachnida</taxon>
        <taxon>Acari</taxon>
        <taxon>Parasitiformes</taxon>
        <taxon>Mesostigmata</taxon>
        <taxon>Gamasina</taxon>
        <taxon>Dermanyssoidea</taxon>
        <taxon>Laelapidae</taxon>
        <taxon>Tropilaelaps</taxon>
    </lineage>
</organism>
<evidence type="ECO:0000256" key="7">
    <source>
        <dbReference type="PIRSR" id="PIRSR628651-50"/>
    </source>
</evidence>
<feature type="non-terminal residue" evidence="12">
    <location>
        <position position="1"/>
    </location>
</feature>
<feature type="binding site" evidence="8">
    <location>
        <position position="36"/>
    </location>
    <ligand>
        <name>Zn(2+)</name>
        <dbReference type="ChEBI" id="CHEBI:29105"/>
        <label>1</label>
    </ligand>
</feature>